<keyword evidence="3" id="KW-1185">Reference proteome</keyword>
<sequence length="372" mass="41095">MPAPRRKQKQCSPPAGAGPGDADRAVDGITKIWLCSFARNSKYSGRPLALKLRPANEPADPQPIYCVCSFEPRRRPAAPPPSHPAVPPPAPAEGWPRGRSYETNRVRCGDGKMQTENYGHPAPRSLMNKTPCARRPRPKSERAGGGRQRNIGADSRLESIERFTLTGAGAAGEVSPSHSHSAGGEVRRRLRPLLGRISTAAFRVRPDPSKGCDVSRASLGFEQLLAKKHHARRLLITGLQNTSAPLWRAHHMSAAPKKRAVAAATAALADTYQFNFKIAARPHAGDMPKYVMRFKANNFTARFYGSLGQRVRRVALLPRGKHTTQPTEAFFYIIARTWEVLAEMLIVYRPFNEDNRRRQNGDNDGFRGSWGS</sequence>
<feature type="region of interest" description="Disordered" evidence="1">
    <location>
        <begin position="1"/>
        <end position="24"/>
    </location>
</feature>
<evidence type="ECO:0000256" key="1">
    <source>
        <dbReference type="SAM" id="MobiDB-lite"/>
    </source>
</evidence>
<evidence type="ECO:0000313" key="2">
    <source>
        <dbReference type="EMBL" id="GBP14073.1"/>
    </source>
</evidence>
<evidence type="ECO:0000313" key="3">
    <source>
        <dbReference type="Proteomes" id="UP000299102"/>
    </source>
</evidence>
<reference evidence="2 3" key="1">
    <citation type="journal article" date="2019" name="Commun. Biol.">
        <title>The bagworm genome reveals a unique fibroin gene that provides high tensile strength.</title>
        <authorList>
            <person name="Kono N."/>
            <person name="Nakamura H."/>
            <person name="Ohtoshi R."/>
            <person name="Tomita M."/>
            <person name="Numata K."/>
            <person name="Arakawa K."/>
        </authorList>
    </citation>
    <scope>NUCLEOTIDE SEQUENCE [LARGE SCALE GENOMIC DNA]</scope>
</reference>
<dbReference type="EMBL" id="BGZK01000061">
    <property type="protein sequence ID" value="GBP14073.1"/>
    <property type="molecule type" value="Genomic_DNA"/>
</dbReference>
<name>A0A4C1THU0_EUMVA</name>
<feature type="compositionally biased region" description="Pro residues" evidence="1">
    <location>
        <begin position="77"/>
        <end position="91"/>
    </location>
</feature>
<feature type="compositionally biased region" description="Basic and acidic residues" evidence="1">
    <location>
        <begin position="99"/>
        <end position="110"/>
    </location>
</feature>
<protein>
    <submittedName>
        <fullName evidence="2">Uncharacterized protein</fullName>
    </submittedName>
</protein>
<comment type="caution">
    <text evidence="2">The sequence shown here is derived from an EMBL/GenBank/DDBJ whole genome shotgun (WGS) entry which is preliminary data.</text>
</comment>
<proteinExistence type="predicted"/>
<accession>A0A4C1THU0</accession>
<feature type="region of interest" description="Disordered" evidence="1">
    <location>
        <begin position="168"/>
        <end position="187"/>
    </location>
</feature>
<organism evidence="2 3">
    <name type="scientific">Eumeta variegata</name>
    <name type="common">Bagworm moth</name>
    <name type="synonym">Eumeta japonica</name>
    <dbReference type="NCBI Taxonomy" id="151549"/>
    <lineage>
        <taxon>Eukaryota</taxon>
        <taxon>Metazoa</taxon>
        <taxon>Ecdysozoa</taxon>
        <taxon>Arthropoda</taxon>
        <taxon>Hexapoda</taxon>
        <taxon>Insecta</taxon>
        <taxon>Pterygota</taxon>
        <taxon>Neoptera</taxon>
        <taxon>Endopterygota</taxon>
        <taxon>Lepidoptera</taxon>
        <taxon>Glossata</taxon>
        <taxon>Ditrysia</taxon>
        <taxon>Tineoidea</taxon>
        <taxon>Psychidae</taxon>
        <taxon>Oiketicinae</taxon>
        <taxon>Eumeta</taxon>
    </lineage>
</organism>
<gene>
    <name evidence="2" type="ORF">EVAR_102753_1</name>
</gene>
<dbReference type="AlphaFoldDB" id="A0A4C1THU0"/>
<dbReference type="Proteomes" id="UP000299102">
    <property type="component" value="Unassembled WGS sequence"/>
</dbReference>
<feature type="region of interest" description="Disordered" evidence="1">
    <location>
        <begin position="75"/>
        <end position="153"/>
    </location>
</feature>